<gene>
    <name evidence="3" type="ORF">CUN48_13195</name>
</gene>
<dbReference type="InterPro" id="IPR039360">
    <property type="entry name" value="Ras_GTPase"/>
</dbReference>
<evidence type="ECO:0000313" key="4">
    <source>
        <dbReference type="Proteomes" id="UP000230790"/>
    </source>
</evidence>
<reference evidence="3 4" key="1">
    <citation type="submission" date="2017-11" db="EMBL/GenBank/DDBJ databases">
        <title>Evolution of Phototrophy in the Chloroflexi Phylum Driven by Horizontal Gene Transfer.</title>
        <authorList>
            <person name="Ward L.M."/>
            <person name="Hemp J."/>
            <person name="Shih P.M."/>
            <person name="Mcglynn S.E."/>
            <person name="Fischer W."/>
        </authorList>
    </citation>
    <scope>NUCLEOTIDE SEQUENCE [LARGE SCALE GENOMIC DNA]</scope>
    <source>
        <strain evidence="3">JP3_7</strain>
    </source>
</reference>
<dbReference type="CDD" id="cd04519">
    <property type="entry name" value="RasGAP"/>
    <property type="match status" value="1"/>
</dbReference>
<dbReference type="Pfam" id="PF13699">
    <property type="entry name" value="eCIS_core"/>
    <property type="match status" value="1"/>
</dbReference>
<sequence length="553" mass="58796">MNRLIQAKLIVGPADDPYEREAERVAAQVASGGATASEVSAPQEPAEVQAMPAAPAIGPAGGEAPPEVERALAANRGAGAPLPEPTRATMEQHFGADLSAVRVHTGPQAEQLNRQLGAQAFTWGNDIYMGAGKYNPATQAGQRLLAHELTHVVQQAGGARRQVRRLMASTLLKGLAGEARADVKLGKLTVRRMSAAYKAVLQAIDAYHGKVSSISAAGMKDEQLADVYAKLTAVEQACRAYINKHSTGSRTPHIQAVLDDIPNERAAIQQIAGNRAAYPYTLRNAIERVRNQPVITQVTGMMNIAAGRNLREANQERQGSNLPAVADAEGAIAAAALQSYAADMNRILAGDQKNQGRAPTAFDWRGNTATTKLASGLGMKVGQDYFARVIAPELSQALSLPDALAEVDPSRVADQAKLQSNIARMKGVYGSFMLLFTAQGAAKVPLPLARFCAELYALALRKNMSAENAYLLVSSQLFLRTINPMLTNTAASLTDDRPGKRALLILSKLVQDDANNVDHGGKEPFMAVFNGVFNRQQIQEFVAAVIARGGVGA</sequence>
<dbReference type="PROSITE" id="PS50018">
    <property type="entry name" value="RAS_GTPASE_ACTIV_2"/>
    <property type="match status" value="1"/>
</dbReference>
<keyword evidence="1" id="KW-0343">GTPase activation</keyword>
<proteinExistence type="predicted"/>
<dbReference type="InterPro" id="IPR008936">
    <property type="entry name" value="Rho_GTPase_activation_prot"/>
</dbReference>
<dbReference type="Proteomes" id="UP000230790">
    <property type="component" value="Unassembled WGS sequence"/>
</dbReference>
<comment type="caution">
    <text evidence="3">The sequence shown here is derived from an EMBL/GenBank/DDBJ whole genome shotgun (WGS) entry which is preliminary data.</text>
</comment>
<evidence type="ECO:0000313" key="3">
    <source>
        <dbReference type="EMBL" id="PJF46558.1"/>
    </source>
</evidence>
<dbReference type="Gene3D" id="1.10.506.10">
    <property type="entry name" value="GTPase Activation - p120gap, domain 1"/>
    <property type="match status" value="1"/>
</dbReference>
<name>A0A2M8Q9R7_9CHLR</name>
<dbReference type="InterPro" id="IPR025295">
    <property type="entry name" value="eCIS_core_dom"/>
</dbReference>
<organism evidence="3 4">
    <name type="scientific">Candidatus Thermofonsia Clade 3 bacterium</name>
    <dbReference type="NCBI Taxonomy" id="2364212"/>
    <lineage>
        <taxon>Bacteria</taxon>
        <taxon>Bacillati</taxon>
        <taxon>Chloroflexota</taxon>
        <taxon>Candidatus Thermofontia</taxon>
        <taxon>Candidatus Thermofonsia Clade 3</taxon>
    </lineage>
</organism>
<dbReference type="GO" id="GO:0005096">
    <property type="term" value="F:GTPase activator activity"/>
    <property type="evidence" value="ECO:0007669"/>
    <property type="project" value="UniProtKB-KW"/>
</dbReference>
<evidence type="ECO:0000256" key="1">
    <source>
        <dbReference type="ARBA" id="ARBA00022468"/>
    </source>
</evidence>
<dbReference type="PANTHER" id="PTHR10194">
    <property type="entry name" value="RAS GTPASE-ACTIVATING PROTEINS"/>
    <property type="match status" value="1"/>
</dbReference>
<evidence type="ECO:0000259" key="2">
    <source>
        <dbReference type="PROSITE" id="PS50018"/>
    </source>
</evidence>
<dbReference type="InterPro" id="IPR001936">
    <property type="entry name" value="RasGAP_dom"/>
</dbReference>
<feature type="domain" description="Ras-GAP" evidence="2">
    <location>
        <begin position="365"/>
        <end position="515"/>
    </location>
</feature>
<protein>
    <recommendedName>
        <fullName evidence="2">Ras-GAP domain-containing protein</fullName>
    </recommendedName>
</protein>
<dbReference type="EMBL" id="PGTN01000144">
    <property type="protein sequence ID" value="PJF46558.1"/>
    <property type="molecule type" value="Genomic_DNA"/>
</dbReference>
<dbReference type="Gene3D" id="1.20.58.1190">
    <property type="match status" value="1"/>
</dbReference>
<dbReference type="AlphaFoldDB" id="A0A2M8Q9R7"/>
<accession>A0A2M8Q9R7</accession>
<dbReference type="SUPFAM" id="SSF48350">
    <property type="entry name" value="GTPase activation domain, GAP"/>
    <property type="match status" value="1"/>
</dbReference>